<dbReference type="InterPro" id="IPR037138">
    <property type="entry name" value="His_deacetylse_dom_sf"/>
</dbReference>
<organism evidence="3 4">
    <name type="scientific">Chlamydomonas eustigma</name>
    <dbReference type="NCBI Taxonomy" id="1157962"/>
    <lineage>
        <taxon>Eukaryota</taxon>
        <taxon>Viridiplantae</taxon>
        <taxon>Chlorophyta</taxon>
        <taxon>core chlorophytes</taxon>
        <taxon>Chlorophyceae</taxon>
        <taxon>CS clade</taxon>
        <taxon>Chlamydomonadales</taxon>
        <taxon>Chlamydomonadaceae</taxon>
        <taxon>Chlamydomonas</taxon>
    </lineage>
</organism>
<dbReference type="Pfam" id="PF00850">
    <property type="entry name" value="Hist_deacetyl"/>
    <property type="match status" value="1"/>
</dbReference>
<dbReference type="GO" id="GO:0000118">
    <property type="term" value="C:histone deacetylase complex"/>
    <property type="evidence" value="ECO:0007669"/>
    <property type="project" value="TreeGrafter"/>
</dbReference>
<dbReference type="InterPro" id="IPR000286">
    <property type="entry name" value="HDACs"/>
</dbReference>
<dbReference type="OrthoDB" id="424012at2759"/>
<dbReference type="GO" id="GO:0040029">
    <property type="term" value="P:epigenetic regulation of gene expression"/>
    <property type="evidence" value="ECO:0007669"/>
    <property type="project" value="TreeGrafter"/>
</dbReference>
<comment type="caution">
    <text evidence="3">The sequence shown here is derived from an EMBL/GenBank/DDBJ whole genome shotgun (WGS) entry which is preliminary data.</text>
</comment>
<evidence type="ECO:0000313" key="3">
    <source>
        <dbReference type="EMBL" id="GAX82206.1"/>
    </source>
</evidence>
<evidence type="ECO:0000313" key="4">
    <source>
        <dbReference type="Proteomes" id="UP000232323"/>
    </source>
</evidence>
<evidence type="ECO:0000259" key="2">
    <source>
        <dbReference type="Pfam" id="PF00850"/>
    </source>
</evidence>
<gene>
    <name evidence="3" type="ORF">CEUSTIGMA_g9634.t1</name>
</gene>
<name>A0A250XGQ6_9CHLO</name>
<protein>
    <recommendedName>
        <fullName evidence="2">Histone deacetylase domain-containing protein</fullName>
    </recommendedName>
</protein>
<dbReference type="PANTHER" id="PTHR10625:SF25">
    <property type="entry name" value="HISTONE DEACETYLASE 18-RELATED"/>
    <property type="match status" value="1"/>
</dbReference>
<feature type="region of interest" description="Disordered" evidence="1">
    <location>
        <begin position="1"/>
        <end position="50"/>
    </location>
</feature>
<dbReference type="InterPro" id="IPR023801">
    <property type="entry name" value="His_deacetylse_dom"/>
</dbReference>
<dbReference type="AlphaFoldDB" id="A0A250XGQ6"/>
<keyword evidence="4" id="KW-1185">Reference proteome</keyword>
<dbReference type="Proteomes" id="UP000232323">
    <property type="component" value="Unassembled WGS sequence"/>
</dbReference>
<reference evidence="3 4" key="1">
    <citation type="submission" date="2017-08" db="EMBL/GenBank/DDBJ databases">
        <title>Acidophilic green algal genome provides insights into adaptation to an acidic environment.</title>
        <authorList>
            <person name="Hirooka S."/>
            <person name="Hirose Y."/>
            <person name="Kanesaki Y."/>
            <person name="Higuchi S."/>
            <person name="Fujiwara T."/>
            <person name="Onuma R."/>
            <person name="Era A."/>
            <person name="Ohbayashi R."/>
            <person name="Uzuka A."/>
            <person name="Nozaki H."/>
            <person name="Yoshikawa H."/>
            <person name="Miyagishima S.Y."/>
        </authorList>
    </citation>
    <scope>NUCLEOTIDE SEQUENCE [LARGE SCALE GENOMIC DNA]</scope>
    <source>
        <strain evidence="3 4">NIES-2499</strain>
    </source>
</reference>
<feature type="domain" description="Histone deacetylase" evidence="2">
    <location>
        <begin position="124"/>
        <end position="416"/>
    </location>
</feature>
<sequence>MFRPKFAAGSSDYVSNQVSESSDSDVIENAPESTEESGNEMDERSDIDSGTADEDVNICTCRNCTGTMVGSTCEDCGHSACYDDALFKASNEVFTSTRPSTSEIALLYDERMELHLEEEALSVHPERPDRVRAVVARVLGSGVGARCWRIPCREATALELQTVHTPSLISMVEDMSRLKAIHRDVSLSGVSPDTYVNEHTNLCARLAAGSAAEVAKRVALGESAHGAAIVRPPGHHAESGTAMGFCFFNNAAVAARAAQACGAQRVIILDWDVHHGNGTQHIFEQDPSVLYISLHRYDSGDFYPGTGSAGEVGVGAGEGFNVNIAWNGAGMQNGDYLAAFNHVIMPIAYEYNPNLIIVSAGFDAAEGDPIGECRLTPECFAHMTSMLKSVAPLVLLLEGGYNLTSTALSTEACLRVLLGEQPGCLPGVRYASAKGNRSIQESIRVQSRYWRSLTSISEQKLDPHPLGPLIQTMPEAHGPEVKAALMGGPGYPKSRIKKSRRSVLLANTNKRFSGSKFQILFACHKRAMRVFWRRRMQGDL</sequence>
<evidence type="ECO:0000256" key="1">
    <source>
        <dbReference type="SAM" id="MobiDB-lite"/>
    </source>
</evidence>
<dbReference type="Gene3D" id="3.40.800.20">
    <property type="entry name" value="Histone deacetylase domain"/>
    <property type="match status" value="1"/>
</dbReference>
<dbReference type="InterPro" id="IPR023696">
    <property type="entry name" value="Ureohydrolase_dom_sf"/>
</dbReference>
<dbReference type="PRINTS" id="PR01270">
    <property type="entry name" value="HDASUPER"/>
</dbReference>
<dbReference type="SUPFAM" id="SSF52768">
    <property type="entry name" value="Arginase/deacetylase"/>
    <property type="match status" value="1"/>
</dbReference>
<accession>A0A250XGQ6</accession>
<dbReference type="STRING" id="1157962.A0A250XGQ6"/>
<proteinExistence type="predicted"/>
<dbReference type="EMBL" id="BEGY01000077">
    <property type="protein sequence ID" value="GAX82206.1"/>
    <property type="molecule type" value="Genomic_DNA"/>
</dbReference>
<dbReference type="PANTHER" id="PTHR10625">
    <property type="entry name" value="HISTONE DEACETYLASE HDAC1-RELATED"/>
    <property type="match status" value="1"/>
</dbReference>
<feature type="compositionally biased region" description="Polar residues" evidence="1">
    <location>
        <begin position="12"/>
        <end position="21"/>
    </location>
</feature>
<dbReference type="GO" id="GO:0005737">
    <property type="term" value="C:cytoplasm"/>
    <property type="evidence" value="ECO:0007669"/>
    <property type="project" value="TreeGrafter"/>
</dbReference>
<dbReference type="GO" id="GO:0004407">
    <property type="term" value="F:histone deacetylase activity"/>
    <property type="evidence" value="ECO:0007669"/>
    <property type="project" value="TreeGrafter"/>
</dbReference>